<keyword evidence="3" id="KW-0560">Oxidoreductase</keyword>
<evidence type="ECO:0000313" key="6">
    <source>
        <dbReference type="EMBL" id="MBI4921662.1"/>
    </source>
</evidence>
<feature type="modified residue" description="4-aspartylphosphate" evidence="4">
    <location>
        <position position="62"/>
    </location>
</feature>
<dbReference type="SUPFAM" id="SSF51905">
    <property type="entry name" value="FAD/NAD(P)-binding domain"/>
    <property type="match status" value="1"/>
</dbReference>
<dbReference type="AlphaFoldDB" id="A0A933L1W0"/>
<accession>A0A933L1W0</accession>
<dbReference type="Gene3D" id="3.40.30.10">
    <property type="entry name" value="Glutaredoxin"/>
    <property type="match status" value="1"/>
</dbReference>
<dbReference type="InterPro" id="IPR023753">
    <property type="entry name" value="FAD/NAD-binding_dom"/>
</dbReference>
<dbReference type="GO" id="GO:0016491">
    <property type="term" value="F:oxidoreductase activity"/>
    <property type="evidence" value="ECO:0007669"/>
    <property type="project" value="UniProtKB-KW"/>
</dbReference>
<feature type="domain" description="Response regulatory" evidence="5">
    <location>
        <begin position="5"/>
        <end position="128"/>
    </location>
</feature>
<keyword evidence="4" id="KW-0597">Phosphoprotein</keyword>
<evidence type="ECO:0000256" key="1">
    <source>
        <dbReference type="ARBA" id="ARBA00018719"/>
    </source>
</evidence>
<dbReference type="SUPFAM" id="SSF52172">
    <property type="entry name" value="CheY-like"/>
    <property type="match status" value="1"/>
</dbReference>
<protein>
    <recommendedName>
        <fullName evidence="1">Thioredoxin reductase</fullName>
    </recommendedName>
</protein>
<evidence type="ECO:0000259" key="5">
    <source>
        <dbReference type="PROSITE" id="PS50110"/>
    </source>
</evidence>
<dbReference type="Gene3D" id="3.40.50.2300">
    <property type="match status" value="1"/>
</dbReference>
<dbReference type="Gene3D" id="3.50.50.60">
    <property type="entry name" value="FAD/NAD(P)-binding domain"/>
    <property type="match status" value="2"/>
</dbReference>
<evidence type="ECO:0000256" key="4">
    <source>
        <dbReference type="PROSITE-ProRule" id="PRU00169"/>
    </source>
</evidence>
<evidence type="ECO:0000313" key="7">
    <source>
        <dbReference type="Proteomes" id="UP000782610"/>
    </source>
</evidence>
<comment type="caution">
    <text evidence="6">The sequence shown here is derived from an EMBL/GenBank/DDBJ whole genome shotgun (WGS) entry which is preliminary data.</text>
</comment>
<dbReference type="GO" id="GO:0000160">
    <property type="term" value="P:phosphorelay signal transduction system"/>
    <property type="evidence" value="ECO:0007669"/>
    <property type="project" value="InterPro"/>
</dbReference>
<dbReference type="PROSITE" id="PS50110">
    <property type="entry name" value="RESPONSE_REGULATORY"/>
    <property type="match status" value="1"/>
</dbReference>
<dbReference type="Pfam" id="PF07992">
    <property type="entry name" value="Pyr_redox_2"/>
    <property type="match status" value="1"/>
</dbReference>
<dbReference type="PRINTS" id="PR00368">
    <property type="entry name" value="FADPNR"/>
</dbReference>
<dbReference type="Pfam" id="PF00072">
    <property type="entry name" value="Response_reg"/>
    <property type="match status" value="1"/>
</dbReference>
<proteinExistence type="predicted"/>
<organism evidence="6 7">
    <name type="scientific">Devosia nanyangense</name>
    <dbReference type="NCBI Taxonomy" id="1228055"/>
    <lineage>
        <taxon>Bacteria</taxon>
        <taxon>Pseudomonadati</taxon>
        <taxon>Pseudomonadota</taxon>
        <taxon>Alphaproteobacteria</taxon>
        <taxon>Hyphomicrobiales</taxon>
        <taxon>Devosiaceae</taxon>
        <taxon>Devosia</taxon>
    </lineage>
</organism>
<dbReference type="EMBL" id="JACRAF010000022">
    <property type="protein sequence ID" value="MBI4921662.1"/>
    <property type="molecule type" value="Genomic_DNA"/>
</dbReference>
<dbReference type="InterPro" id="IPR036188">
    <property type="entry name" value="FAD/NAD-bd_sf"/>
</dbReference>
<dbReference type="PANTHER" id="PTHR48105">
    <property type="entry name" value="THIOREDOXIN REDUCTASE 1-RELATED-RELATED"/>
    <property type="match status" value="1"/>
</dbReference>
<reference evidence="6" key="1">
    <citation type="submission" date="2020-07" db="EMBL/GenBank/DDBJ databases">
        <title>Huge and variable diversity of episymbiotic CPR bacteria and DPANN archaea in groundwater ecosystems.</title>
        <authorList>
            <person name="He C.Y."/>
            <person name="Keren R."/>
            <person name="Whittaker M."/>
            <person name="Farag I.F."/>
            <person name="Doudna J."/>
            <person name="Cate J.H.D."/>
            <person name="Banfield J.F."/>
        </authorList>
    </citation>
    <scope>NUCLEOTIDE SEQUENCE</scope>
    <source>
        <strain evidence="6">NC_groundwater_1586_Pr3_B-0.1um_66_15</strain>
    </source>
</reference>
<gene>
    <name evidence="6" type="ORF">HY834_07915</name>
</gene>
<dbReference type="InterPro" id="IPR001789">
    <property type="entry name" value="Sig_transdc_resp-reg_receiver"/>
</dbReference>
<name>A0A933L1W0_9HYPH</name>
<evidence type="ECO:0000256" key="3">
    <source>
        <dbReference type="ARBA" id="ARBA00023002"/>
    </source>
</evidence>
<dbReference type="Proteomes" id="UP000782610">
    <property type="component" value="Unassembled WGS sequence"/>
</dbReference>
<dbReference type="InterPro" id="IPR011006">
    <property type="entry name" value="CheY-like_superfamily"/>
</dbReference>
<sequence length="566" mass="60636">MEKPVILAVDDEPSVLAAVARDLRRQYGADYGVMRAASGAEALELLRDLKLKNDVVALLLVDQRMPEMSGVELLHEAIKLFPLAKRALLTAYADTDAAIKAINDVKLDHYLMKPWDPPEELLYPVLDDLLDDWRADFHPVFEGVRVIDQRWSAGGHSVRDFMTRNLIPYRWLDIETDPEAAELRALAGATDSKLPLVVLPDGSTMSSPSVADLAARLGLHTRAEMDTYDLVVVGAGPAGLAAAVYAASEGLRTLIIEREAPGGQAGTSSKIENYLGFPAGLSGSDLARRAVAQAKRFGAEILAPVEAISLESRDGYHIVSLSDGSSVASQALLISTGVSYRLLNVPGADRLAGAGVFYGAAITEALAVKDQDVVVIGGGNSAGQAALYLARFARSVTILVRGKGLADSMSQYLIARIEETENVYLRTGASVSEVHGDQNLTEISILDAETKAVTRTPAQAIFMFIGAAPRTDWLKGALQLDAQGFVLSGPDLEREPGRKPHGWTLEREPFWLETSVPGVFVAGDLRHLSTKRIASAVGEGAMALSFVHQHLRGPAPAPRPARVTGS</sequence>
<dbReference type="InterPro" id="IPR050097">
    <property type="entry name" value="Ferredoxin-NADP_redctase_2"/>
</dbReference>
<evidence type="ECO:0000256" key="2">
    <source>
        <dbReference type="ARBA" id="ARBA00022630"/>
    </source>
</evidence>
<dbReference type="SMART" id="SM00448">
    <property type="entry name" value="REC"/>
    <property type="match status" value="1"/>
</dbReference>
<dbReference type="PRINTS" id="PR00469">
    <property type="entry name" value="PNDRDTASEII"/>
</dbReference>
<keyword evidence="2" id="KW-0285">Flavoprotein</keyword>